<gene>
    <name evidence="11" type="ORF">C7H61_00285</name>
</gene>
<proteinExistence type="inferred from homology"/>
<dbReference type="PANTHER" id="PTHR43690:SF34">
    <property type="entry name" value="ZINC PROTEASE PQQL-LIKE"/>
    <property type="match status" value="1"/>
</dbReference>
<evidence type="ECO:0000256" key="3">
    <source>
        <dbReference type="ARBA" id="ARBA00022670"/>
    </source>
</evidence>
<feature type="domain" description="Peptidase M16 N-terminal" evidence="9">
    <location>
        <begin position="68"/>
        <end position="206"/>
    </location>
</feature>
<evidence type="ECO:0000313" key="11">
    <source>
        <dbReference type="EMBL" id="PSG94841.1"/>
    </source>
</evidence>
<sequence length="951" mass="108548">MKKSLSIFTMVLFVLTGTIKLNGQTVTKTSLKTSQTTTFNSAEKIPFNPEVKKGVLSNGLTYYIKNNGKPENKVELRLVVKAGSILEDEDQRGLAHFMEHMNFNGTKNFKKNELVDYLQSIGVKFGAHLNAYTSFDETVYMLPIPSDDPEKLEKGFQILEDWAHNALLTEKDIDEERGVVLEEFRLGQGADERMMQNYLPKLMYGSKYAERLPIGTKENLENFDYESLRSYYKDWYRPDLMAVIAVGDIDVETLEKKIKSHFGGIENPKSPKPREIFYVPNHNETFVAIETDKEASFSQVRVLFKDESNSKEDETLEEFRHSIVESLFSQMINNRLDELRNSENPPFVYGYSFHGGTWADTKDAYQSFAMTSPDGQLKALKVLLEENERVKKYGFGQGEFERAKKDLIARLEKSFKDKDKTESNRVLGEYIRNFLVNEPMPGIEWEYNFHKEQLPTIKLDEVNQLISDYIKDTNRVVVLTGPDKEDIKKVTEKEVRDLLETVKNEDIKPYEDKEVASSLITNLPPKGSIVKETQNNKLGTTTLTLSNGATVTYKKTDFKNDEILFDAFSFGGSSLYSDEDYLETVFANNGLTDAGVNGFSKVDLGKMMSGKIVSVRPRVGGITEEISGSSTPKDFEELFQLTHLYFTALNKDEKAFASYINKQKAFIGNMLSSPQFYFQDQYSKFVYGANPRYSGFPTPEKLDQANYDLAYQKYKERFANAGDFNFYFVGNIDENKIKEYSEKYLANLPSTGKEETYKKTNFRPLSGSHTKIVEKGTDPKSSVRIVYQGETTYDEKEDYALSSLGEILTIKLIEKLREEEGGVYGVGARGNINKIPYGWYSFSISFPCGPENVEKLKNAAIAEVEKIVANGPTEEDLAKVKEAQLLERKEDLKENRFWLRLLKNADYEDKDANKILEYEKTVTNLSKSDIQNVAKKYLTKGYILGIHNPEK</sequence>
<accession>A0A2T1NPL9</accession>
<evidence type="ECO:0000256" key="1">
    <source>
        <dbReference type="ARBA" id="ARBA00001947"/>
    </source>
</evidence>
<evidence type="ECO:0000259" key="9">
    <source>
        <dbReference type="Pfam" id="PF00675"/>
    </source>
</evidence>
<feature type="domain" description="Peptidase M16 C-terminal" evidence="10">
    <location>
        <begin position="222"/>
        <end position="405"/>
    </location>
</feature>
<dbReference type="GO" id="GO:0006508">
    <property type="term" value="P:proteolysis"/>
    <property type="evidence" value="ECO:0007669"/>
    <property type="project" value="UniProtKB-KW"/>
</dbReference>
<dbReference type="PANTHER" id="PTHR43690">
    <property type="entry name" value="NARDILYSIN"/>
    <property type="match status" value="1"/>
</dbReference>
<evidence type="ECO:0000259" key="10">
    <source>
        <dbReference type="Pfam" id="PF05193"/>
    </source>
</evidence>
<dbReference type="GO" id="GO:0046872">
    <property type="term" value="F:metal ion binding"/>
    <property type="evidence" value="ECO:0007669"/>
    <property type="project" value="UniProtKB-KW"/>
</dbReference>
<organism evidence="11 12">
    <name type="scientific">Mesoflavibacter zeaxanthinifaciens subsp. sabulilitoris</name>
    <dbReference type="NCBI Taxonomy" id="1520893"/>
    <lineage>
        <taxon>Bacteria</taxon>
        <taxon>Pseudomonadati</taxon>
        <taxon>Bacteroidota</taxon>
        <taxon>Flavobacteriia</taxon>
        <taxon>Flavobacteriales</taxon>
        <taxon>Flavobacteriaceae</taxon>
        <taxon>Mesoflavibacter</taxon>
    </lineage>
</organism>
<keyword evidence="4" id="KW-0479">Metal-binding</keyword>
<protein>
    <submittedName>
        <fullName evidence="11">Peptidase M16</fullName>
    </submittedName>
</protein>
<keyword evidence="5" id="KW-0378">Hydrolase</keyword>
<comment type="cofactor">
    <cofactor evidence="1">
        <name>Zn(2+)</name>
        <dbReference type="ChEBI" id="CHEBI:29105"/>
    </cofactor>
</comment>
<evidence type="ECO:0000256" key="2">
    <source>
        <dbReference type="ARBA" id="ARBA00007261"/>
    </source>
</evidence>
<dbReference type="InterPro" id="IPR007863">
    <property type="entry name" value="Peptidase_M16_C"/>
</dbReference>
<dbReference type="InterPro" id="IPR001431">
    <property type="entry name" value="Pept_M16_Zn_BS"/>
</dbReference>
<dbReference type="PROSITE" id="PS00143">
    <property type="entry name" value="INSULINASE"/>
    <property type="match status" value="1"/>
</dbReference>
<evidence type="ECO:0000256" key="8">
    <source>
        <dbReference type="RuleBase" id="RU004447"/>
    </source>
</evidence>
<comment type="similarity">
    <text evidence="2 8">Belongs to the peptidase M16 family.</text>
</comment>
<keyword evidence="7" id="KW-0482">Metalloprotease</keyword>
<dbReference type="Proteomes" id="UP000238430">
    <property type="component" value="Unassembled WGS sequence"/>
</dbReference>
<evidence type="ECO:0000256" key="7">
    <source>
        <dbReference type="ARBA" id="ARBA00023049"/>
    </source>
</evidence>
<dbReference type="InterPro" id="IPR050626">
    <property type="entry name" value="Peptidase_M16"/>
</dbReference>
<evidence type="ECO:0000256" key="6">
    <source>
        <dbReference type="ARBA" id="ARBA00022833"/>
    </source>
</evidence>
<dbReference type="GO" id="GO:0004222">
    <property type="term" value="F:metalloendopeptidase activity"/>
    <property type="evidence" value="ECO:0007669"/>
    <property type="project" value="InterPro"/>
</dbReference>
<dbReference type="Pfam" id="PF00675">
    <property type="entry name" value="Peptidase_M16"/>
    <property type="match status" value="1"/>
</dbReference>
<dbReference type="Pfam" id="PF05193">
    <property type="entry name" value="Peptidase_M16_C"/>
    <property type="match status" value="2"/>
</dbReference>
<reference evidence="11 12" key="1">
    <citation type="submission" date="2018-03" db="EMBL/GenBank/DDBJ databases">
        <title>Mesoflavibacter sp. HG37 and Mesoflavibacter sp. HG96 sp.nov., two marine bacteria isolated from seawater of Western Pacific Ocean.</title>
        <authorList>
            <person name="Cheng H."/>
            <person name="Wu Y.-H."/>
            <person name="Guo L.-L."/>
            <person name="Xu X.-W."/>
        </authorList>
    </citation>
    <scope>NUCLEOTIDE SEQUENCE [LARGE SCALE GENOMIC DNA]</scope>
    <source>
        <strain evidence="11 12">KCTC 42117</strain>
    </source>
</reference>
<feature type="domain" description="Peptidase M16 C-terminal" evidence="10">
    <location>
        <begin position="713"/>
        <end position="883"/>
    </location>
</feature>
<comment type="caution">
    <text evidence="11">The sequence shown here is derived from an EMBL/GenBank/DDBJ whole genome shotgun (WGS) entry which is preliminary data.</text>
</comment>
<keyword evidence="6" id="KW-0862">Zinc</keyword>
<dbReference type="InterPro" id="IPR011765">
    <property type="entry name" value="Pept_M16_N"/>
</dbReference>
<dbReference type="AlphaFoldDB" id="A0A2T1NPL9"/>
<name>A0A2T1NPL9_9FLAO</name>
<dbReference type="Gene3D" id="3.30.830.10">
    <property type="entry name" value="Metalloenzyme, LuxS/M16 peptidase-like"/>
    <property type="match status" value="4"/>
</dbReference>
<dbReference type="RefSeq" id="WP_106676079.1">
    <property type="nucleotide sequence ID" value="NZ_JACHWV010000009.1"/>
</dbReference>
<dbReference type="SUPFAM" id="SSF63411">
    <property type="entry name" value="LuxS/MPP-like metallohydrolase"/>
    <property type="match status" value="4"/>
</dbReference>
<dbReference type="EMBL" id="PXOT01000009">
    <property type="protein sequence ID" value="PSG94841.1"/>
    <property type="molecule type" value="Genomic_DNA"/>
</dbReference>
<evidence type="ECO:0000256" key="4">
    <source>
        <dbReference type="ARBA" id="ARBA00022723"/>
    </source>
</evidence>
<keyword evidence="12" id="KW-1185">Reference proteome</keyword>
<keyword evidence="3" id="KW-0645">Protease</keyword>
<evidence type="ECO:0000256" key="5">
    <source>
        <dbReference type="ARBA" id="ARBA00022801"/>
    </source>
</evidence>
<dbReference type="OrthoDB" id="9811314at2"/>
<dbReference type="InterPro" id="IPR011249">
    <property type="entry name" value="Metalloenz_LuxS/M16"/>
</dbReference>
<evidence type="ECO:0000313" key="12">
    <source>
        <dbReference type="Proteomes" id="UP000238430"/>
    </source>
</evidence>